<dbReference type="InterPro" id="IPR013518">
    <property type="entry name" value="K_chnl_inward-rec_Kir_cyto"/>
</dbReference>
<dbReference type="SUPFAM" id="SSF81324">
    <property type="entry name" value="Voltage-gated potassium channels"/>
    <property type="match status" value="1"/>
</dbReference>
<dbReference type="Gene3D" id="2.60.40.1400">
    <property type="entry name" value="G protein-activated inward rectifier potassium channel 1"/>
    <property type="match status" value="1"/>
</dbReference>
<dbReference type="PANTHER" id="PTHR11767:SF102">
    <property type="entry name" value="INWARDLY RECTIFYING POTASSIUM CHANNEL 1, ISOFORM F"/>
    <property type="match status" value="1"/>
</dbReference>
<evidence type="ECO:0000313" key="14">
    <source>
        <dbReference type="EMBL" id="RDV13862.1"/>
    </source>
</evidence>
<evidence type="ECO:0008006" key="16">
    <source>
        <dbReference type="Google" id="ProtNLM"/>
    </source>
</evidence>
<dbReference type="PANTHER" id="PTHR11767">
    <property type="entry name" value="INWARD RECTIFIER POTASSIUM CHANNEL"/>
    <property type="match status" value="1"/>
</dbReference>
<dbReference type="InterPro" id="IPR041647">
    <property type="entry name" value="IRK_C"/>
</dbReference>
<evidence type="ECO:0000256" key="6">
    <source>
        <dbReference type="ARBA" id="ARBA00022958"/>
    </source>
</evidence>
<name>A0A3D8LA72_9BACT</name>
<evidence type="ECO:0000256" key="9">
    <source>
        <dbReference type="ARBA" id="ARBA00023136"/>
    </source>
</evidence>
<keyword evidence="10" id="KW-0407">Ion channel</keyword>
<evidence type="ECO:0000256" key="8">
    <source>
        <dbReference type="ARBA" id="ARBA00023065"/>
    </source>
</evidence>
<dbReference type="EMBL" id="QRGR01000020">
    <property type="protein sequence ID" value="RDV13862.1"/>
    <property type="molecule type" value="Genomic_DNA"/>
</dbReference>
<proteinExistence type="predicted"/>
<comment type="caution">
    <text evidence="14">The sequence shown here is derived from an EMBL/GenBank/DDBJ whole genome shotgun (WGS) entry which is preliminary data.</text>
</comment>
<organism evidence="14 15">
    <name type="scientific">Pontibacter diazotrophicus</name>
    <dbReference type="NCBI Taxonomy" id="1400979"/>
    <lineage>
        <taxon>Bacteria</taxon>
        <taxon>Pseudomonadati</taxon>
        <taxon>Bacteroidota</taxon>
        <taxon>Cytophagia</taxon>
        <taxon>Cytophagales</taxon>
        <taxon>Hymenobacteraceae</taxon>
        <taxon>Pontibacter</taxon>
    </lineage>
</organism>
<dbReference type="GO" id="GO:1990573">
    <property type="term" value="P:potassium ion import across plasma membrane"/>
    <property type="evidence" value="ECO:0007669"/>
    <property type="project" value="TreeGrafter"/>
</dbReference>
<evidence type="ECO:0000313" key="15">
    <source>
        <dbReference type="Proteomes" id="UP000256708"/>
    </source>
</evidence>
<dbReference type="PRINTS" id="PR01320">
    <property type="entry name" value="KIRCHANNEL"/>
</dbReference>
<evidence type="ECO:0000256" key="1">
    <source>
        <dbReference type="ARBA" id="ARBA00004141"/>
    </source>
</evidence>
<feature type="transmembrane region" description="Helical" evidence="11">
    <location>
        <begin position="127"/>
        <end position="145"/>
    </location>
</feature>
<keyword evidence="6" id="KW-0630">Potassium</keyword>
<evidence type="ECO:0000256" key="11">
    <source>
        <dbReference type="SAM" id="Phobius"/>
    </source>
</evidence>
<gene>
    <name evidence="14" type="ORF">DXT99_17700</name>
</gene>
<dbReference type="Pfam" id="PF17655">
    <property type="entry name" value="IRK_C"/>
    <property type="match status" value="1"/>
</dbReference>
<dbReference type="GO" id="GO:0034702">
    <property type="term" value="C:monoatomic ion channel complex"/>
    <property type="evidence" value="ECO:0007669"/>
    <property type="project" value="UniProtKB-KW"/>
</dbReference>
<keyword evidence="4 11" id="KW-0812">Transmembrane</keyword>
<comment type="subcellular location">
    <subcellularLocation>
        <location evidence="1">Membrane</location>
        <topology evidence="1">Multi-pass membrane protein</topology>
    </subcellularLocation>
</comment>
<dbReference type="GO" id="GO:0005886">
    <property type="term" value="C:plasma membrane"/>
    <property type="evidence" value="ECO:0007669"/>
    <property type="project" value="TreeGrafter"/>
</dbReference>
<feature type="domain" description="Inward rectifier potassium channel C-terminal" evidence="13">
    <location>
        <begin position="151"/>
        <end position="304"/>
    </location>
</feature>
<keyword evidence="2" id="KW-0813">Transport</keyword>
<dbReference type="AlphaFoldDB" id="A0A3D8LA72"/>
<evidence type="ECO:0000256" key="3">
    <source>
        <dbReference type="ARBA" id="ARBA00022538"/>
    </source>
</evidence>
<evidence type="ECO:0000259" key="12">
    <source>
        <dbReference type="Pfam" id="PF07885"/>
    </source>
</evidence>
<evidence type="ECO:0000256" key="4">
    <source>
        <dbReference type="ARBA" id="ARBA00022692"/>
    </source>
</evidence>
<dbReference type="Pfam" id="PF07885">
    <property type="entry name" value="Ion_trans_2"/>
    <property type="match status" value="1"/>
</dbReference>
<accession>A0A3D8LA72</accession>
<evidence type="ECO:0000256" key="10">
    <source>
        <dbReference type="ARBA" id="ARBA00023303"/>
    </source>
</evidence>
<dbReference type="Proteomes" id="UP000256708">
    <property type="component" value="Unassembled WGS sequence"/>
</dbReference>
<keyword evidence="9 11" id="KW-0472">Membrane</keyword>
<keyword evidence="7 11" id="KW-1133">Transmembrane helix</keyword>
<keyword evidence="15" id="KW-1185">Reference proteome</keyword>
<evidence type="ECO:0000256" key="7">
    <source>
        <dbReference type="ARBA" id="ARBA00022989"/>
    </source>
</evidence>
<dbReference type="OrthoDB" id="9813518at2"/>
<evidence type="ECO:0000256" key="5">
    <source>
        <dbReference type="ARBA" id="ARBA00022882"/>
    </source>
</evidence>
<evidence type="ECO:0000256" key="2">
    <source>
        <dbReference type="ARBA" id="ARBA00022448"/>
    </source>
</evidence>
<dbReference type="Gene3D" id="1.10.287.70">
    <property type="match status" value="1"/>
</dbReference>
<dbReference type="InterPro" id="IPR016449">
    <property type="entry name" value="K_chnl_inward-rec_Kir"/>
</dbReference>
<keyword evidence="8" id="KW-0406">Ion transport</keyword>
<dbReference type="SUPFAM" id="SSF81296">
    <property type="entry name" value="E set domains"/>
    <property type="match status" value="1"/>
</dbReference>
<keyword evidence="5" id="KW-0851">Voltage-gated channel</keyword>
<sequence length="306" mass="35463">MMWRRTIDPGLGEKYNSRTKRLINKDGSFNIVKLGRELRLYDAYQYLKNISVGRLSFLLLCFYLFINSLFALLYLWCGVENLHGIEPGLPPFLNAFFFSVQTFTTVGYGVLAPHGMATNLVVTLESFMGWVGFAIITGVVFSRFAKPHVRILYSNNAIIAPHEGGKSLQFRLANKRNSVLLEMEARVMLMVQDTNFSRHYYNLKLEQSSLYFFPLSWTIMHHIDEESPLYNVTPKELEEKRAEVLVLIKGYDEAYGQTVHSRFSYRFNEILWDVRFKEVYNSDTRGEIVLDLLKLHETEPVSEPAL</sequence>
<feature type="transmembrane region" description="Helical" evidence="11">
    <location>
        <begin position="96"/>
        <end position="115"/>
    </location>
</feature>
<feature type="domain" description="Potassium channel" evidence="12">
    <location>
        <begin position="72"/>
        <end position="144"/>
    </location>
</feature>
<keyword evidence="3" id="KW-0633">Potassium transport</keyword>
<dbReference type="RefSeq" id="WP_115566910.1">
    <property type="nucleotide sequence ID" value="NZ_QRGR01000020.1"/>
</dbReference>
<protein>
    <recommendedName>
        <fullName evidence="16">Potassium transporter</fullName>
    </recommendedName>
</protein>
<reference evidence="15" key="1">
    <citation type="submission" date="2018-08" db="EMBL/GenBank/DDBJ databases">
        <authorList>
            <person name="Liu Z.-W."/>
            <person name="Du Z.-J."/>
        </authorList>
    </citation>
    <scope>NUCLEOTIDE SEQUENCE [LARGE SCALE GENOMIC DNA]</scope>
    <source>
        <strain evidence="15">H4X</strain>
    </source>
</reference>
<dbReference type="InterPro" id="IPR014756">
    <property type="entry name" value="Ig_E-set"/>
</dbReference>
<feature type="transmembrane region" description="Helical" evidence="11">
    <location>
        <begin position="55"/>
        <end position="76"/>
    </location>
</feature>
<dbReference type="GO" id="GO:0034765">
    <property type="term" value="P:regulation of monoatomic ion transmembrane transport"/>
    <property type="evidence" value="ECO:0007669"/>
    <property type="project" value="TreeGrafter"/>
</dbReference>
<dbReference type="InterPro" id="IPR013099">
    <property type="entry name" value="K_chnl_dom"/>
</dbReference>
<evidence type="ECO:0000259" key="13">
    <source>
        <dbReference type="Pfam" id="PF17655"/>
    </source>
</evidence>
<dbReference type="GO" id="GO:0005242">
    <property type="term" value="F:inward rectifier potassium channel activity"/>
    <property type="evidence" value="ECO:0007669"/>
    <property type="project" value="InterPro"/>
</dbReference>